<dbReference type="EMBL" id="JAPUUL010000623">
    <property type="protein sequence ID" value="KAJ8129931.1"/>
    <property type="molecule type" value="Genomic_DNA"/>
</dbReference>
<reference evidence="1" key="1">
    <citation type="submission" date="2022-12" db="EMBL/GenBank/DDBJ databases">
        <title>Genome Sequence of Lasiodiplodia mahajangana.</title>
        <authorList>
            <person name="Buettner E."/>
        </authorList>
    </citation>
    <scope>NUCLEOTIDE SEQUENCE</scope>
    <source>
        <strain evidence="1">VT137</strain>
    </source>
</reference>
<gene>
    <name evidence="1" type="ORF">O1611_g3703</name>
</gene>
<comment type="caution">
    <text evidence="1">The sequence shown here is derived from an EMBL/GenBank/DDBJ whole genome shotgun (WGS) entry which is preliminary data.</text>
</comment>
<keyword evidence="2" id="KW-1185">Reference proteome</keyword>
<proteinExistence type="predicted"/>
<protein>
    <submittedName>
        <fullName evidence="1">Uncharacterized protein</fullName>
    </submittedName>
</protein>
<name>A0ACC2JR83_9PEZI</name>
<accession>A0ACC2JR83</accession>
<organism evidence="1 2">
    <name type="scientific">Lasiodiplodia mahajangana</name>
    <dbReference type="NCBI Taxonomy" id="1108764"/>
    <lineage>
        <taxon>Eukaryota</taxon>
        <taxon>Fungi</taxon>
        <taxon>Dikarya</taxon>
        <taxon>Ascomycota</taxon>
        <taxon>Pezizomycotina</taxon>
        <taxon>Dothideomycetes</taxon>
        <taxon>Dothideomycetes incertae sedis</taxon>
        <taxon>Botryosphaeriales</taxon>
        <taxon>Botryosphaeriaceae</taxon>
        <taxon>Lasiodiplodia</taxon>
    </lineage>
</organism>
<evidence type="ECO:0000313" key="2">
    <source>
        <dbReference type="Proteomes" id="UP001153332"/>
    </source>
</evidence>
<evidence type="ECO:0000313" key="1">
    <source>
        <dbReference type="EMBL" id="KAJ8129931.1"/>
    </source>
</evidence>
<sequence>MDAEEFDEDLYEEQGWDVDGMQRAKTLLSQYFSKDEEKRFQLEGPFAGGTSGIAWMLRYTPPGPTPRTQRIILKTDRADMFADEESSIPQEKKFLEILQWAKHIVNIVPIPKDPLGQDRPGLPWHQMEDDHWIYMEYLQNGTLETLISRAVETGVVLPNRLLWRFFLCLIRTCIAMGWPPSQPADGTPANETATGDPHGGLIHGDMHEGNVMLGDFDPPDDAEAEHTLAPILKLIDLGAMRQVINTADNMKKATANNLFDIGILMVELVALDTTSAAVNIVPNAAVARPVVFVEGGPPVLTNGTVLLRNENTGIMPFPTLDAALRNLICRCLATRPEDRPDTLQLAAFVVQCINERDATYYARLGFINETDSYVRDVIQELVFDAI</sequence>
<dbReference type="Proteomes" id="UP001153332">
    <property type="component" value="Unassembled WGS sequence"/>
</dbReference>